<dbReference type="GO" id="GO:0016757">
    <property type="term" value="F:glycosyltransferase activity"/>
    <property type="evidence" value="ECO:0007669"/>
    <property type="project" value="UniProtKB-KW"/>
</dbReference>
<evidence type="ECO:0000259" key="4">
    <source>
        <dbReference type="Pfam" id="PF00535"/>
    </source>
</evidence>
<sequence>MKQALVYCLVLNHNGVDVLEECLTSLSRQNYQPYKIMVIDNNSNDGSILTIKEQFPNVELLQLNKNCGFGRAYNRALQAIEAKKTEYIAFLNSDVVLEPQWLPSTVRCFTDHSCDCVQTIITDYHDYKKIDSFGIFVTRHLIFGDKGHGKVASLPFTVDSPPFGPSFAAVLLRKNVVETLQETGDFFDQQLNTFLEDVDISFRLHYHGFSTYVHPQPLCHHWRSFTADKYPFTKYFMIGRNYFLVLFKHLDNSIIRDHWLRIFTHRLTFLKGTMKHPVYFLGFLSGSLWGLMRALLMKNSDTIVSSTKRERKEKLIRDILAGDYE</sequence>
<feature type="domain" description="Glycosyltransferase 2-like" evidence="4">
    <location>
        <begin position="10"/>
        <end position="125"/>
    </location>
</feature>
<accession>A0ABV6YQX1</accession>
<reference evidence="5 6" key="1">
    <citation type="submission" date="2024-09" db="EMBL/GenBank/DDBJ databases">
        <title>Laminarin stimulates single cell rates of sulfate reduction while oxygen inhibits transcriptomic activity in coastal marine sediment.</title>
        <authorList>
            <person name="Lindsay M."/>
            <person name="Orcutt B."/>
            <person name="Emerson D."/>
            <person name="Stepanauskas R."/>
            <person name="D'Angelo T."/>
        </authorList>
    </citation>
    <scope>NUCLEOTIDE SEQUENCE [LARGE SCALE GENOMIC DNA]</scope>
    <source>
        <strain evidence="5">SAG AM-311-K15</strain>
    </source>
</reference>
<organism evidence="5 6">
    <name type="scientific">candidate division CSSED10-310 bacterium</name>
    <dbReference type="NCBI Taxonomy" id="2855610"/>
    <lineage>
        <taxon>Bacteria</taxon>
        <taxon>Bacteria division CSSED10-310</taxon>
    </lineage>
</organism>
<dbReference type="PANTHER" id="PTHR43179">
    <property type="entry name" value="RHAMNOSYLTRANSFERASE WBBL"/>
    <property type="match status" value="1"/>
</dbReference>
<dbReference type="EMBL" id="JBHPBY010000001">
    <property type="protein sequence ID" value="MFC1848595.1"/>
    <property type="molecule type" value="Genomic_DNA"/>
</dbReference>
<keyword evidence="2 5" id="KW-0328">Glycosyltransferase</keyword>
<comment type="similarity">
    <text evidence="1">Belongs to the glycosyltransferase 2 family.</text>
</comment>
<dbReference type="Pfam" id="PF00535">
    <property type="entry name" value="Glycos_transf_2"/>
    <property type="match status" value="1"/>
</dbReference>
<dbReference type="InterPro" id="IPR029044">
    <property type="entry name" value="Nucleotide-diphossugar_trans"/>
</dbReference>
<dbReference type="Gene3D" id="3.90.550.10">
    <property type="entry name" value="Spore Coat Polysaccharide Biosynthesis Protein SpsA, Chain A"/>
    <property type="match status" value="1"/>
</dbReference>
<protein>
    <submittedName>
        <fullName evidence="5">Glycosyltransferase family 2 protein</fullName>
        <ecNumber evidence="5">2.4.-.-</ecNumber>
    </submittedName>
</protein>
<evidence type="ECO:0000256" key="1">
    <source>
        <dbReference type="ARBA" id="ARBA00006739"/>
    </source>
</evidence>
<dbReference type="InterPro" id="IPR001173">
    <property type="entry name" value="Glyco_trans_2-like"/>
</dbReference>
<name>A0ABV6YQX1_UNCC1</name>
<evidence type="ECO:0000313" key="6">
    <source>
        <dbReference type="Proteomes" id="UP001594351"/>
    </source>
</evidence>
<dbReference type="EC" id="2.4.-.-" evidence="5"/>
<proteinExistence type="inferred from homology"/>
<keyword evidence="6" id="KW-1185">Reference proteome</keyword>
<evidence type="ECO:0000313" key="5">
    <source>
        <dbReference type="EMBL" id="MFC1848595.1"/>
    </source>
</evidence>
<evidence type="ECO:0000256" key="3">
    <source>
        <dbReference type="ARBA" id="ARBA00022679"/>
    </source>
</evidence>
<keyword evidence="3 5" id="KW-0808">Transferase</keyword>
<comment type="caution">
    <text evidence="5">The sequence shown here is derived from an EMBL/GenBank/DDBJ whole genome shotgun (WGS) entry which is preliminary data.</text>
</comment>
<dbReference type="PANTHER" id="PTHR43179:SF12">
    <property type="entry name" value="GALACTOFURANOSYLTRANSFERASE GLFT2"/>
    <property type="match status" value="1"/>
</dbReference>
<gene>
    <name evidence="5" type="ORF">ACFL27_00160</name>
</gene>
<dbReference type="Proteomes" id="UP001594351">
    <property type="component" value="Unassembled WGS sequence"/>
</dbReference>
<evidence type="ECO:0000256" key="2">
    <source>
        <dbReference type="ARBA" id="ARBA00022676"/>
    </source>
</evidence>
<dbReference type="SUPFAM" id="SSF53448">
    <property type="entry name" value="Nucleotide-diphospho-sugar transferases"/>
    <property type="match status" value="1"/>
</dbReference>